<dbReference type="SUPFAM" id="SSF46785">
    <property type="entry name" value="Winged helix' DNA-binding domain"/>
    <property type="match status" value="1"/>
</dbReference>
<evidence type="ECO:0000313" key="7">
    <source>
        <dbReference type="EMBL" id="RYC28423.1"/>
    </source>
</evidence>
<keyword evidence="2" id="KW-0805">Transcription regulation</keyword>
<dbReference type="InterPro" id="IPR000847">
    <property type="entry name" value="LysR_HTH_N"/>
</dbReference>
<dbReference type="OrthoDB" id="7260751at2"/>
<evidence type="ECO:0000256" key="3">
    <source>
        <dbReference type="ARBA" id="ARBA00023125"/>
    </source>
</evidence>
<dbReference type="GO" id="GO:0010628">
    <property type="term" value="P:positive regulation of gene expression"/>
    <property type="evidence" value="ECO:0007669"/>
    <property type="project" value="TreeGrafter"/>
</dbReference>
<proteinExistence type="inferred from homology"/>
<name>A0A4Q2U1G4_9HYPH</name>
<comment type="caution">
    <text evidence="7">The sequence shown here is derived from an EMBL/GenBank/DDBJ whole genome shotgun (WGS) entry which is preliminary data.</text>
</comment>
<organism evidence="7 8">
    <name type="scientific">Ciceribacter ferrooxidans</name>
    <dbReference type="NCBI Taxonomy" id="2509717"/>
    <lineage>
        <taxon>Bacteria</taxon>
        <taxon>Pseudomonadati</taxon>
        <taxon>Pseudomonadota</taxon>
        <taxon>Alphaproteobacteria</taxon>
        <taxon>Hyphomicrobiales</taxon>
        <taxon>Rhizobiaceae</taxon>
        <taxon>Ciceribacter</taxon>
    </lineage>
</organism>
<evidence type="ECO:0000256" key="2">
    <source>
        <dbReference type="ARBA" id="ARBA00023015"/>
    </source>
</evidence>
<evidence type="ECO:0000259" key="6">
    <source>
        <dbReference type="PROSITE" id="PS50931"/>
    </source>
</evidence>
<accession>A0A4Q2U1G4</accession>
<feature type="domain" description="HTH lysR-type" evidence="6">
    <location>
        <begin position="33"/>
        <end position="90"/>
    </location>
</feature>
<keyword evidence="8" id="KW-1185">Reference proteome</keyword>
<comment type="similarity">
    <text evidence="1">Belongs to the LysR transcriptional regulatory family.</text>
</comment>
<evidence type="ECO:0000256" key="4">
    <source>
        <dbReference type="ARBA" id="ARBA00023159"/>
    </source>
</evidence>
<dbReference type="Proteomes" id="UP000291088">
    <property type="component" value="Unassembled WGS sequence"/>
</dbReference>
<evidence type="ECO:0000313" key="8">
    <source>
        <dbReference type="Proteomes" id="UP000291088"/>
    </source>
</evidence>
<dbReference type="GO" id="GO:0003700">
    <property type="term" value="F:DNA-binding transcription factor activity"/>
    <property type="evidence" value="ECO:0007669"/>
    <property type="project" value="InterPro"/>
</dbReference>
<dbReference type="Gene3D" id="3.40.190.290">
    <property type="match status" value="1"/>
</dbReference>
<dbReference type="EMBL" id="SDVB01000022">
    <property type="protein sequence ID" value="RYC28423.1"/>
    <property type="molecule type" value="Genomic_DNA"/>
</dbReference>
<dbReference type="InterPro" id="IPR036390">
    <property type="entry name" value="WH_DNA-bd_sf"/>
</dbReference>
<sequence length="325" mass="35836">MGSDGRRRNLMQIADGVIHIEEAGMRQHNDITISVKHIQTYDAIAATGSTIAAAADLGISQSNASRLLHQLEVYLGVRLFERDKNRLSMTREGLQLGPEIRAISDRLTALKVTAQELEQGRSLEIPLRLAFPASLSVTLVPRLIKRFLNEDGPLRIEIASGNYLAIERMVADGQADLGFTRLPSPTAGLREEQVMPSRNICVMHRDHPLAGEQALTVPELKSHDLILLNRERPVRHELEGLFYRQGLRKRPAIEAHSVGCACALAAEGLGIAIVSALLAREYAAMPLTFVPLEPTLTIDYAIVSSDRQPLPKSAAPLLQYLREWA</sequence>
<keyword evidence="5" id="KW-0804">Transcription</keyword>
<protein>
    <submittedName>
        <fullName evidence="7">LysR family transcriptional regulator</fullName>
    </submittedName>
</protein>
<reference evidence="7 8" key="1">
    <citation type="submission" date="2019-01" db="EMBL/GenBank/DDBJ databases">
        <authorList>
            <person name="Deng T."/>
        </authorList>
    </citation>
    <scope>NUCLEOTIDE SEQUENCE [LARGE SCALE GENOMIC DNA]</scope>
    <source>
        <strain evidence="7 8">F8825</strain>
    </source>
</reference>
<evidence type="ECO:0000256" key="1">
    <source>
        <dbReference type="ARBA" id="ARBA00009437"/>
    </source>
</evidence>
<dbReference type="Gene3D" id="1.10.10.10">
    <property type="entry name" value="Winged helix-like DNA-binding domain superfamily/Winged helix DNA-binding domain"/>
    <property type="match status" value="1"/>
</dbReference>
<dbReference type="PANTHER" id="PTHR30427:SF1">
    <property type="entry name" value="TRANSCRIPTIONAL ACTIVATOR PROTEIN LYSR"/>
    <property type="match status" value="1"/>
</dbReference>
<dbReference type="Pfam" id="PF03466">
    <property type="entry name" value="LysR_substrate"/>
    <property type="match status" value="1"/>
</dbReference>
<gene>
    <name evidence="7" type="ORF">EUU22_00145</name>
</gene>
<keyword evidence="4" id="KW-0010">Activator</keyword>
<dbReference type="InterPro" id="IPR005119">
    <property type="entry name" value="LysR_subst-bd"/>
</dbReference>
<keyword evidence="3" id="KW-0238">DNA-binding</keyword>
<dbReference type="Pfam" id="PF00126">
    <property type="entry name" value="HTH_1"/>
    <property type="match status" value="1"/>
</dbReference>
<dbReference type="PROSITE" id="PS50931">
    <property type="entry name" value="HTH_LYSR"/>
    <property type="match status" value="1"/>
</dbReference>
<dbReference type="InterPro" id="IPR036388">
    <property type="entry name" value="WH-like_DNA-bd_sf"/>
</dbReference>
<dbReference type="PANTHER" id="PTHR30427">
    <property type="entry name" value="TRANSCRIPTIONAL ACTIVATOR PROTEIN LYSR"/>
    <property type="match status" value="1"/>
</dbReference>
<evidence type="ECO:0000256" key="5">
    <source>
        <dbReference type="ARBA" id="ARBA00023163"/>
    </source>
</evidence>
<dbReference type="SUPFAM" id="SSF53850">
    <property type="entry name" value="Periplasmic binding protein-like II"/>
    <property type="match status" value="1"/>
</dbReference>
<dbReference type="GO" id="GO:0043565">
    <property type="term" value="F:sequence-specific DNA binding"/>
    <property type="evidence" value="ECO:0007669"/>
    <property type="project" value="TreeGrafter"/>
</dbReference>
<dbReference type="AlphaFoldDB" id="A0A4Q2U1G4"/>